<evidence type="ECO:0000256" key="1">
    <source>
        <dbReference type="ARBA" id="ARBA00004715"/>
    </source>
</evidence>
<dbReference type="SUPFAM" id="SSF52343">
    <property type="entry name" value="Ferredoxin reductase-like, C-terminal NADP-linked domain"/>
    <property type="match status" value="1"/>
</dbReference>
<dbReference type="GO" id="GO:0046872">
    <property type="term" value="F:metal ion binding"/>
    <property type="evidence" value="ECO:0007669"/>
    <property type="project" value="UniProtKB-KW"/>
</dbReference>
<feature type="binding site" evidence="15 17">
    <location>
        <position position="226"/>
    </location>
    <ligand>
        <name>[2Fe-2S] cluster</name>
        <dbReference type="ChEBI" id="CHEBI:190135"/>
    </ligand>
</feature>
<evidence type="ECO:0000259" key="18">
    <source>
        <dbReference type="PROSITE" id="PS51384"/>
    </source>
</evidence>
<keyword evidence="8 15" id="KW-0274">FAD</keyword>
<name>I8UE00_9BACL</name>
<dbReference type="InterPro" id="IPR019480">
    <property type="entry name" value="Dihydroorotate_DH_Fe-S-bd"/>
</dbReference>
<dbReference type="Proteomes" id="UP000004080">
    <property type="component" value="Unassembled WGS sequence"/>
</dbReference>
<dbReference type="FunFam" id="2.10.240.10:FF:000001">
    <property type="entry name" value="Dihydroorotate dehydrogenase B (NAD(+)), electron transfer subunit"/>
    <property type="match status" value="1"/>
</dbReference>
<feature type="domain" description="FAD-binding FR-type" evidence="18">
    <location>
        <begin position="1"/>
        <end position="101"/>
    </location>
</feature>
<keyword evidence="6 15" id="KW-0001">2Fe-2S</keyword>
<evidence type="ECO:0000256" key="4">
    <source>
        <dbReference type="ARBA" id="ARBA00022448"/>
    </source>
</evidence>
<evidence type="ECO:0000256" key="8">
    <source>
        <dbReference type="ARBA" id="ARBA00022827"/>
    </source>
</evidence>
<evidence type="ECO:0000256" key="2">
    <source>
        <dbReference type="ARBA" id="ARBA00006422"/>
    </source>
</evidence>
<protein>
    <recommendedName>
        <fullName evidence="13 15">Dihydroorotate dehydrogenase B (NAD(+)), electron transfer subunit</fullName>
    </recommendedName>
    <alternativeName>
        <fullName evidence="14 15">Dihydroorotate oxidase B, electron transfer subunit</fullName>
    </alternativeName>
</protein>
<gene>
    <name evidence="15" type="primary">pyrK</name>
    <name evidence="19" type="ORF">A374_12015</name>
</gene>
<keyword evidence="5 15" id="KW-0285">Flavoprotein</keyword>
<comment type="function">
    <text evidence="15">Responsible for channeling the electrons from the oxidation of dihydroorotate from the FMN redox center in the PyrD type B subunit to the ultimate electron acceptor NAD(+).</text>
</comment>
<comment type="subunit">
    <text evidence="3 15">Heterotetramer of 2 PyrK and 2 PyrD type B subunits.</text>
</comment>
<dbReference type="STRING" id="1196324.A374_12015"/>
<dbReference type="Gene3D" id="3.40.50.80">
    <property type="entry name" value="Nucleotide-binding domain of ferredoxin-NADP reductase (FNR) module"/>
    <property type="match status" value="1"/>
</dbReference>
<comment type="caution">
    <text evidence="19">The sequence shown here is derived from an EMBL/GenBank/DDBJ whole genome shotgun (WGS) entry which is preliminary data.</text>
</comment>
<comment type="cofactor">
    <cofactor evidence="17">
        <name>[2Fe-2S] cluster</name>
        <dbReference type="ChEBI" id="CHEBI:190135"/>
    </cofactor>
    <text evidence="17">Binds 1 [2Fe-2S] cluster per subunit.</text>
</comment>
<dbReference type="GO" id="GO:0050660">
    <property type="term" value="F:flavin adenine dinucleotide binding"/>
    <property type="evidence" value="ECO:0007669"/>
    <property type="project" value="InterPro"/>
</dbReference>
<evidence type="ECO:0000256" key="11">
    <source>
        <dbReference type="ARBA" id="ARBA00023004"/>
    </source>
</evidence>
<comment type="cofactor">
    <cofactor evidence="15 16">
        <name>FAD</name>
        <dbReference type="ChEBI" id="CHEBI:57692"/>
    </cofactor>
    <text evidence="15 16">Binds 1 FAD per subunit.</text>
</comment>
<evidence type="ECO:0000256" key="6">
    <source>
        <dbReference type="ARBA" id="ARBA00022714"/>
    </source>
</evidence>
<dbReference type="InterPro" id="IPR017938">
    <property type="entry name" value="Riboflavin_synthase-like_b-brl"/>
</dbReference>
<dbReference type="PIRSF" id="PIRSF006816">
    <property type="entry name" value="Cyc3_hyd_g"/>
    <property type="match status" value="1"/>
</dbReference>
<dbReference type="Pfam" id="PF00175">
    <property type="entry name" value="NAD_binding_1"/>
    <property type="match status" value="1"/>
</dbReference>
<dbReference type="SUPFAM" id="SSF63380">
    <property type="entry name" value="Riboflavin synthase domain-like"/>
    <property type="match status" value="1"/>
</dbReference>
<comment type="cofactor">
    <cofactor evidence="15">
        <name>[2Fe-2S] cluster</name>
        <dbReference type="ChEBI" id="CHEBI:190135"/>
    </cofactor>
    <text evidence="15">Binds 1 [2Fe-2S] cluster per subunit.</text>
</comment>
<evidence type="ECO:0000256" key="16">
    <source>
        <dbReference type="PIRSR" id="PIRSR006816-1"/>
    </source>
</evidence>
<dbReference type="Gene3D" id="2.40.30.10">
    <property type="entry name" value="Translation factors"/>
    <property type="match status" value="1"/>
</dbReference>
<feature type="binding site" evidence="15 16">
    <location>
        <begin position="69"/>
        <end position="71"/>
    </location>
    <ligand>
        <name>FAD</name>
        <dbReference type="ChEBI" id="CHEBI:57692"/>
    </ligand>
</feature>
<dbReference type="InterPro" id="IPR001433">
    <property type="entry name" value="OxRdtase_FAD/NAD-bd"/>
</dbReference>
<dbReference type="Pfam" id="PF10418">
    <property type="entry name" value="DHODB_Fe-S_bind"/>
    <property type="match status" value="1"/>
</dbReference>
<dbReference type="eggNOG" id="COG0543">
    <property type="taxonomic scope" value="Bacteria"/>
</dbReference>
<dbReference type="InterPro" id="IPR017927">
    <property type="entry name" value="FAD-bd_FR_type"/>
</dbReference>
<evidence type="ECO:0000256" key="10">
    <source>
        <dbReference type="ARBA" id="ARBA00022982"/>
    </source>
</evidence>
<dbReference type="PANTHER" id="PTHR43513:SF3">
    <property type="entry name" value="DIHYDROOROTATE DEHYDROGENASE B (NAD(+)), ELECTRON TRANSFER SUBUNIT-RELATED"/>
    <property type="match status" value="1"/>
</dbReference>
<dbReference type="NCBIfam" id="NF000797">
    <property type="entry name" value="PRK00054.1-2"/>
    <property type="match status" value="1"/>
</dbReference>
<evidence type="ECO:0000256" key="3">
    <source>
        <dbReference type="ARBA" id="ARBA00011669"/>
    </source>
</evidence>
<dbReference type="GO" id="GO:0009055">
    <property type="term" value="F:electron transfer activity"/>
    <property type="evidence" value="ECO:0007669"/>
    <property type="project" value="UniProtKB-UniRule"/>
</dbReference>
<keyword evidence="20" id="KW-1185">Reference proteome</keyword>
<keyword evidence="19" id="KW-0560">Oxidoreductase</keyword>
<keyword evidence="9 15" id="KW-0665">Pyrimidine biosynthesis</keyword>
<dbReference type="InterPro" id="IPR012165">
    <property type="entry name" value="Cyt_c3_hydrogenase_gsu"/>
</dbReference>
<dbReference type="InterPro" id="IPR050353">
    <property type="entry name" value="PyrK_electron_transfer"/>
</dbReference>
<dbReference type="HAMAP" id="MF_01211">
    <property type="entry name" value="DHODB_Fe_S_bind"/>
    <property type="match status" value="1"/>
</dbReference>
<comment type="pathway">
    <text evidence="1 15">Pyrimidine metabolism; UMP biosynthesis via de novo pathway; orotate from (S)-dihydroorotate (NAD(+) route): step 1/1.</text>
</comment>
<dbReference type="PROSITE" id="PS51384">
    <property type="entry name" value="FAD_FR"/>
    <property type="match status" value="1"/>
</dbReference>
<keyword evidence="11 15" id="KW-0408">Iron</keyword>
<evidence type="ECO:0000256" key="17">
    <source>
        <dbReference type="PIRSR" id="PIRSR006816-2"/>
    </source>
</evidence>
<dbReference type="PATRIC" id="fig|1196324.3.peg.2458"/>
<feature type="binding site" evidence="15 17">
    <location>
        <position position="223"/>
    </location>
    <ligand>
        <name>[2Fe-2S] cluster</name>
        <dbReference type="ChEBI" id="CHEBI:190135"/>
    </ligand>
</feature>
<dbReference type="CDD" id="cd06218">
    <property type="entry name" value="DHOD_e_trans"/>
    <property type="match status" value="1"/>
</dbReference>
<dbReference type="OrthoDB" id="9778346at2"/>
<evidence type="ECO:0000313" key="20">
    <source>
        <dbReference type="Proteomes" id="UP000004080"/>
    </source>
</evidence>
<dbReference type="InterPro" id="IPR037117">
    <property type="entry name" value="Dihydroorotate_DH_ele_sf"/>
</dbReference>
<dbReference type="AlphaFoldDB" id="I8UE00"/>
<evidence type="ECO:0000256" key="13">
    <source>
        <dbReference type="ARBA" id="ARBA00069792"/>
    </source>
</evidence>
<reference evidence="19 20" key="1">
    <citation type="journal article" date="2012" name="J. Bacteriol.">
        <title>Genome of Bacillus macauensis ZFHKF-1, a Long-Chain-Forming Bacterium.</title>
        <authorList>
            <person name="Cai L."/>
            <person name="Zhang T."/>
        </authorList>
    </citation>
    <scope>NUCLEOTIDE SEQUENCE [LARGE SCALE GENOMIC DNA]</scope>
    <source>
        <strain evidence="19 20">ZFHKF-1</strain>
    </source>
</reference>
<dbReference type="NCBIfam" id="NF000799">
    <property type="entry name" value="PRK00054.1-4"/>
    <property type="match status" value="1"/>
</dbReference>
<accession>I8UE00</accession>
<evidence type="ECO:0000256" key="12">
    <source>
        <dbReference type="ARBA" id="ARBA00023014"/>
    </source>
</evidence>
<feature type="binding site" evidence="15 16">
    <location>
        <begin position="76"/>
        <end position="77"/>
    </location>
    <ligand>
        <name>FAD</name>
        <dbReference type="ChEBI" id="CHEBI:57692"/>
    </ligand>
</feature>
<evidence type="ECO:0000256" key="9">
    <source>
        <dbReference type="ARBA" id="ARBA00022975"/>
    </source>
</evidence>
<feature type="binding site" evidence="15 17">
    <location>
        <position position="218"/>
    </location>
    <ligand>
        <name>[2Fe-2S] cluster</name>
        <dbReference type="ChEBI" id="CHEBI:190135"/>
    </ligand>
</feature>
<dbReference type="RefSeq" id="WP_007202483.1">
    <property type="nucleotide sequence ID" value="NZ_AKKV01000027.1"/>
</dbReference>
<dbReference type="GO" id="GO:0051537">
    <property type="term" value="F:2 iron, 2 sulfur cluster binding"/>
    <property type="evidence" value="ECO:0007669"/>
    <property type="project" value="UniProtKB-KW"/>
</dbReference>
<dbReference type="GO" id="GO:0044205">
    <property type="term" value="P:'de novo' UMP biosynthetic process"/>
    <property type="evidence" value="ECO:0007669"/>
    <property type="project" value="UniProtKB-UniRule"/>
</dbReference>
<evidence type="ECO:0000313" key="19">
    <source>
        <dbReference type="EMBL" id="EIT85023.1"/>
    </source>
</evidence>
<feature type="binding site" evidence="15 17">
    <location>
        <position position="242"/>
    </location>
    <ligand>
        <name>[2Fe-2S] cluster</name>
        <dbReference type="ChEBI" id="CHEBI:190135"/>
    </ligand>
</feature>
<feature type="binding site" evidence="15 16">
    <location>
        <begin position="52"/>
        <end position="55"/>
    </location>
    <ligand>
        <name>FAD</name>
        <dbReference type="ChEBI" id="CHEBI:57692"/>
    </ligand>
</feature>
<keyword evidence="10 15" id="KW-0249">Electron transport</keyword>
<dbReference type="GO" id="GO:0016491">
    <property type="term" value="F:oxidoreductase activity"/>
    <property type="evidence" value="ECO:0007669"/>
    <property type="project" value="UniProtKB-KW"/>
</dbReference>
<dbReference type="EMBL" id="AKKV01000027">
    <property type="protein sequence ID" value="EIT85023.1"/>
    <property type="molecule type" value="Genomic_DNA"/>
</dbReference>
<comment type="similarity">
    <text evidence="2 15">Belongs to the PyrK family.</text>
</comment>
<dbReference type="Gene3D" id="2.10.240.10">
    <property type="entry name" value="Dihydroorotate dehydrogenase, electron transfer subunit"/>
    <property type="match status" value="1"/>
</dbReference>
<dbReference type="UniPathway" id="UPA00070">
    <property type="reaction ID" value="UER00945"/>
</dbReference>
<keyword evidence="4 15" id="KW-0813">Transport</keyword>
<evidence type="ECO:0000256" key="5">
    <source>
        <dbReference type="ARBA" id="ARBA00022630"/>
    </source>
</evidence>
<evidence type="ECO:0000256" key="14">
    <source>
        <dbReference type="ARBA" id="ARBA00082223"/>
    </source>
</evidence>
<sequence length="255" mass="27409">MKKECVQIVSQREIAPAIYELVVTGQIVRYMTAPGQFLHVKVSEELEPLLRRPISICDVDQQKQTVTMLYRKEGRGTSLLSKKKPGDLLDLLGPLGSGFPTNEVASGQTALLIGGGIGVPPLYYLGKQLQQQGVSVISILGFASAADIFYEEAFRSLGEVYVSTVDGSAGTKGFVTDVLTQQLITYDGLYACGPNVMLRALQQQGVKGYISLEERMGCGIGACFACVCHVPNGASTDYVKVCSDGPVFKIGEVMI</sequence>
<keyword evidence="7 15" id="KW-0479">Metal-binding</keyword>
<proteinExistence type="inferred from homology"/>
<evidence type="ECO:0000256" key="7">
    <source>
        <dbReference type="ARBA" id="ARBA00022723"/>
    </source>
</evidence>
<keyword evidence="12 15" id="KW-0411">Iron-sulfur</keyword>
<dbReference type="PANTHER" id="PTHR43513">
    <property type="entry name" value="DIHYDROOROTATE DEHYDROGENASE B (NAD(+)), ELECTRON TRANSFER SUBUNIT"/>
    <property type="match status" value="1"/>
</dbReference>
<evidence type="ECO:0000256" key="15">
    <source>
        <dbReference type="HAMAP-Rule" id="MF_01211"/>
    </source>
</evidence>
<dbReference type="InterPro" id="IPR023455">
    <property type="entry name" value="Dihydroorotate_DHASE_ETsu"/>
</dbReference>
<organism evidence="19 20">
    <name type="scientific">Fictibacillus macauensis ZFHKF-1</name>
    <dbReference type="NCBI Taxonomy" id="1196324"/>
    <lineage>
        <taxon>Bacteria</taxon>
        <taxon>Bacillati</taxon>
        <taxon>Bacillota</taxon>
        <taxon>Bacilli</taxon>
        <taxon>Bacillales</taxon>
        <taxon>Fictibacillaceae</taxon>
        <taxon>Fictibacillus</taxon>
    </lineage>
</organism>
<dbReference type="InterPro" id="IPR039261">
    <property type="entry name" value="FNR_nucleotide-bd"/>
</dbReference>